<reference evidence="1 2" key="1">
    <citation type="submission" date="2016-10" db="EMBL/GenBank/DDBJ databases">
        <authorList>
            <person name="de Groot N.N."/>
        </authorList>
    </citation>
    <scope>NUCLEOTIDE SEQUENCE [LARGE SCALE GENOMIC DNA]</scope>
    <source>
        <strain evidence="1 2">DSM 44993</strain>
    </source>
</reference>
<evidence type="ECO:0000313" key="2">
    <source>
        <dbReference type="Proteomes" id="UP000198582"/>
    </source>
</evidence>
<protein>
    <submittedName>
        <fullName evidence="1">Uncharacterized protein</fullName>
    </submittedName>
</protein>
<name>A0A1H8YQN0_9PSEU</name>
<dbReference type="AlphaFoldDB" id="A0A1H8YQN0"/>
<keyword evidence="2" id="KW-1185">Reference proteome</keyword>
<dbReference type="EMBL" id="FOEF01000042">
    <property type="protein sequence ID" value="SEP54311.1"/>
    <property type="molecule type" value="Genomic_DNA"/>
</dbReference>
<dbReference type="Proteomes" id="UP000198582">
    <property type="component" value="Unassembled WGS sequence"/>
</dbReference>
<proteinExistence type="predicted"/>
<sequence length="279" mass="29990">MVSGSVSGSPKKTSTSSPAYAAALLANWLRDDPNARELSWVVDAEAAAAVFAARLRKGLIGETARIAHIFVVHPGNGVGPTLTSVCRKPFPWYDLEFETALGKPMGQPCLGCQAMLAPPPPPVPIAPPPADRTSHADWAGWDRYYRELGWPVSEVAGQLLLAAGPDVDVVVISLDRALGEQVREALLPMRAQPPVLALPTLPDQLLFIVERTNIPAPIPKGVLMLAAAVPLYPSPTIAGEAMWHIAPDEVEDVRRCNDMLLLTTVNTVRAARPRREITS</sequence>
<evidence type="ECO:0000313" key="1">
    <source>
        <dbReference type="EMBL" id="SEP54311.1"/>
    </source>
</evidence>
<gene>
    <name evidence="1" type="ORF">SAMN04489732_14235</name>
</gene>
<organism evidence="1 2">
    <name type="scientific">Amycolatopsis saalfeldensis</name>
    <dbReference type="NCBI Taxonomy" id="394193"/>
    <lineage>
        <taxon>Bacteria</taxon>
        <taxon>Bacillati</taxon>
        <taxon>Actinomycetota</taxon>
        <taxon>Actinomycetes</taxon>
        <taxon>Pseudonocardiales</taxon>
        <taxon>Pseudonocardiaceae</taxon>
        <taxon>Amycolatopsis</taxon>
    </lineage>
</organism>
<accession>A0A1H8YQN0</accession>